<proteinExistence type="inferred from homology"/>
<name>A0ABW5X0T2_9FLAO</name>
<dbReference type="PIRSF" id="PIRSF005096">
    <property type="entry name" value="GALM"/>
    <property type="match status" value="1"/>
</dbReference>
<evidence type="ECO:0000256" key="5">
    <source>
        <dbReference type="ARBA" id="ARBA00011245"/>
    </source>
</evidence>
<evidence type="ECO:0000256" key="9">
    <source>
        <dbReference type="ARBA" id="ARBA00023235"/>
    </source>
</evidence>
<gene>
    <name evidence="12" type="ORF">ACFSYS_03150</name>
</gene>
<comment type="subunit">
    <text evidence="5">Monomer.</text>
</comment>
<keyword evidence="9 11" id="KW-0413">Isomerase</keyword>
<evidence type="ECO:0000256" key="6">
    <source>
        <dbReference type="ARBA" id="ARBA00013185"/>
    </source>
</evidence>
<keyword evidence="10 11" id="KW-0119">Carbohydrate metabolism</keyword>
<dbReference type="InterPro" id="IPR047215">
    <property type="entry name" value="Galactose_mutarotase-like"/>
</dbReference>
<dbReference type="InterPro" id="IPR011013">
    <property type="entry name" value="Gal_mutarotase_sf_dom"/>
</dbReference>
<evidence type="ECO:0000256" key="10">
    <source>
        <dbReference type="ARBA" id="ARBA00023277"/>
    </source>
</evidence>
<dbReference type="EMBL" id="JBHUOJ010000007">
    <property type="protein sequence ID" value="MFD2832267.1"/>
    <property type="molecule type" value="Genomic_DNA"/>
</dbReference>
<accession>A0ABW5X0T2</accession>
<dbReference type="InterPro" id="IPR015443">
    <property type="entry name" value="Aldose_1-epimerase"/>
</dbReference>
<dbReference type="SUPFAM" id="SSF74650">
    <property type="entry name" value="Galactose mutarotase-like"/>
    <property type="match status" value="1"/>
</dbReference>
<evidence type="ECO:0000313" key="12">
    <source>
        <dbReference type="EMBL" id="MFD2832267.1"/>
    </source>
</evidence>
<evidence type="ECO:0000313" key="13">
    <source>
        <dbReference type="Proteomes" id="UP001597438"/>
    </source>
</evidence>
<dbReference type="InterPro" id="IPR018052">
    <property type="entry name" value="Ald1_epimerase_CS"/>
</dbReference>
<keyword evidence="13" id="KW-1185">Reference proteome</keyword>
<dbReference type="GO" id="GO:0016853">
    <property type="term" value="F:isomerase activity"/>
    <property type="evidence" value="ECO:0007669"/>
    <property type="project" value="UniProtKB-KW"/>
</dbReference>
<evidence type="ECO:0000256" key="11">
    <source>
        <dbReference type="PIRNR" id="PIRNR005096"/>
    </source>
</evidence>
<evidence type="ECO:0000256" key="2">
    <source>
        <dbReference type="ARBA" id="ARBA00001913"/>
    </source>
</evidence>
<evidence type="ECO:0000256" key="1">
    <source>
        <dbReference type="ARBA" id="ARBA00001614"/>
    </source>
</evidence>
<reference evidence="13" key="1">
    <citation type="journal article" date="2019" name="Int. J. Syst. Evol. Microbiol.">
        <title>The Global Catalogue of Microorganisms (GCM) 10K type strain sequencing project: providing services to taxonomists for standard genome sequencing and annotation.</title>
        <authorList>
            <consortium name="The Broad Institute Genomics Platform"/>
            <consortium name="The Broad Institute Genome Sequencing Center for Infectious Disease"/>
            <person name="Wu L."/>
            <person name="Ma J."/>
        </authorList>
    </citation>
    <scope>NUCLEOTIDE SEQUENCE [LARGE SCALE GENOMIC DNA]</scope>
    <source>
        <strain evidence="13">KCTC 52925</strain>
    </source>
</reference>
<dbReference type="InterPro" id="IPR008183">
    <property type="entry name" value="Aldose_1/G6P_1-epimerase"/>
</dbReference>
<evidence type="ECO:0000256" key="8">
    <source>
        <dbReference type="ARBA" id="ARBA00022837"/>
    </source>
</evidence>
<keyword evidence="8" id="KW-0106">Calcium</keyword>
<comment type="similarity">
    <text evidence="4 11">Belongs to the aldose epimerase family.</text>
</comment>
<dbReference type="CDD" id="cd09019">
    <property type="entry name" value="galactose_mutarotase_like"/>
    <property type="match status" value="1"/>
</dbReference>
<evidence type="ECO:0000256" key="3">
    <source>
        <dbReference type="ARBA" id="ARBA00005028"/>
    </source>
</evidence>
<comment type="pathway">
    <text evidence="3 11">Carbohydrate metabolism; hexose metabolism.</text>
</comment>
<organism evidence="12 13">
    <name type="scientific">Christiangramia antarctica</name>
    <dbReference type="NCBI Taxonomy" id="2058158"/>
    <lineage>
        <taxon>Bacteria</taxon>
        <taxon>Pseudomonadati</taxon>
        <taxon>Bacteroidota</taxon>
        <taxon>Flavobacteriia</taxon>
        <taxon>Flavobacteriales</taxon>
        <taxon>Flavobacteriaceae</taxon>
        <taxon>Christiangramia</taxon>
    </lineage>
</organism>
<protein>
    <recommendedName>
        <fullName evidence="7 11">Aldose 1-epimerase</fullName>
        <ecNumber evidence="6 11">5.1.3.3</ecNumber>
    </recommendedName>
</protein>
<evidence type="ECO:0000256" key="4">
    <source>
        <dbReference type="ARBA" id="ARBA00006206"/>
    </source>
</evidence>
<dbReference type="PANTHER" id="PTHR10091">
    <property type="entry name" value="ALDOSE-1-EPIMERASE"/>
    <property type="match status" value="1"/>
</dbReference>
<evidence type="ECO:0000256" key="7">
    <source>
        <dbReference type="ARBA" id="ARBA00014165"/>
    </source>
</evidence>
<dbReference type="EC" id="5.1.3.3" evidence="6 11"/>
<comment type="catalytic activity">
    <reaction evidence="1 11">
        <text>alpha-D-glucose = beta-D-glucose</text>
        <dbReference type="Rhea" id="RHEA:10264"/>
        <dbReference type="ChEBI" id="CHEBI:15903"/>
        <dbReference type="ChEBI" id="CHEBI:17925"/>
        <dbReference type="EC" id="5.1.3.3"/>
    </reaction>
</comment>
<dbReference type="PROSITE" id="PS00545">
    <property type="entry name" value="ALDOSE_1_EPIMERASE"/>
    <property type="match status" value="1"/>
</dbReference>
<dbReference type="Pfam" id="PF01263">
    <property type="entry name" value="Aldose_epim"/>
    <property type="match status" value="1"/>
</dbReference>
<dbReference type="Gene3D" id="2.70.98.10">
    <property type="match status" value="1"/>
</dbReference>
<dbReference type="RefSeq" id="WP_251740319.1">
    <property type="nucleotide sequence ID" value="NZ_JBHUOJ010000007.1"/>
</dbReference>
<dbReference type="PANTHER" id="PTHR10091:SF0">
    <property type="entry name" value="GALACTOSE MUTAROTASE"/>
    <property type="match status" value="1"/>
</dbReference>
<dbReference type="Proteomes" id="UP001597438">
    <property type="component" value="Unassembled WGS sequence"/>
</dbReference>
<sequence length="332" mass="37432">MSEIQPSDLRLIELKNSKNSRLKILNFGATLFSFEIPDHKNELKQVVVGPENPEDYITPEYHSANKGFGGTIGRFAGRISKGKFEIEDEEYALNEIEEGVHLHGGEYGFHYKLWQVEEVSEGENPSVTLSYLSKDMEEGYPGNLSVRAKYTLTEDNMIKIRYSATTDKTTVVNLTNHSYFNLNGEGGVGDHFLQVNASKILELGPDNLPTGNLIKLKDNPKDYKESKLVGDRDLDDVYITDIAEDEIQAQLFSPLTGIKLRVKSNQPVLVIYSPETLPKTFKYTLDLDESYPAMAIEAQNFPDAPNFRNFPSSLLEPGETYKNNINFIFSVK</sequence>
<dbReference type="InterPro" id="IPR014718">
    <property type="entry name" value="GH-type_carb-bd"/>
</dbReference>
<comment type="caution">
    <text evidence="12">The sequence shown here is derived from an EMBL/GenBank/DDBJ whole genome shotgun (WGS) entry which is preliminary data.</text>
</comment>
<comment type="cofactor">
    <cofactor evidence="2">
        <name>Ca(2+)</name>
        <dbReference type="ChEBI" id="CHEBI:29108"/>
    </cofactor>
</comment>